<reference evidence="3 4" key="1">
    <citation type="submission" date="2019-09" db="EMBL/GenBank/DDBJ databases">
        <title>Arenimonas chukotkensis sp. nov., a bacterium isolated from Chukotka hot spring, Arctic region, Russia.</title>
        <authorList>
            <person name="Zayulina K.S."/>
            <person name="Prokofeva M.I."/>
            <person name="Elcheninov A.G."/>
            <person name="Novikov A."/>
            <person name="Kochetkova T.V."/>
            <person name="Kublanov I.V."/>
        </authorList>
    </citation>
    <scope>NUCLEOTIDE SEQUENCE [LARGE SCALE GENOMIC DNA]</scope>
    <source>
        <strain evidence="3 4">3729k</strain>
    </source>
</reference>
<keyword evidence="4" id="KW-1185">Reference proteome</keyword>
<proteinExistence type="predicted"/>
<feature type="compositionally biased region" description="Low complexity" evidence="1">
    <location>
        <begin position="257"/>
        <end position="267"/>
    </location>
</feature>
<dbReference type="Proteomes" id="UP000322165">
    <property type="component" value="Unassembled WGS sequence"/>
</dbReference>
<comment type="caution">
    <text evidence="3">The sequence shown here is derived from an EMBL/GenBank/DDBJ whole genome shotgun (WGS) entry which is preliminary data.</text>
</comment>
<protein>
    <submittedName>
        <fullName evidence="3">Uncharacterized protein</fullName>
    </submittedName>
</protein>
<name>A0A5B2ZAV6_9GAMM</name>
<dbReference type="PROSITE" id="PS51257">
    <property type="entry name" value="PROKAR_LIPOPROTEIN"/>
    <property type="match status" value="1"/>
</dbReference>
<feature type="signal peptide" evidence="2">
    <location>
        <begin position="1"/>
        <end position="19"/>
    </location>
</feature>
<feature type="chain" id="PRO_5022758002" evidence="2">
    <location>
        <begin position="20"/>
        <end position="283"/>
    </location>
</feature>
<organism evidence="3 4">
    <name type="scientific">Arenimonas fontis</name>
    <dbReference type="NCBI Taxonomy" id="2608255"/>
    <lineage>
        <taxon>Bacteria</taxon>
        <taxon>Pseudomonadati</taxon>
        <taxon>Pseudomonadota</taxon>
        <taxon>Gammaproteobacteria</taxon>
        <taxon>Lysobacterales</taxon>
        <taxon>Lysobacteraceae</taxon>
        <taxon>Arenimonas</taxon>
    </lineage>
</organism>
<keyword evidence="2" id="KW-0732">Signal</keyword>
<gene>
    <name evidence="3" type="ORF">F0415_10325</name>
</gene>
<evidence type="ECO:0000256" key="1">
    <source>
        <dbReference type="SAM" id="MobiDB-lite"/>
    </source>
</evidence>
<dbReference type="AlphaFoldDB" id="A0A5B2ZAV6"/>
<feature type="compositionally biased region" description="Basic and acidic residues" evidence="1">
    <location>
        <begin position="130"/>
        <end position="156"/>
    </location>
</feature>
<reference evidence="3 4" key="2">
    <citation type="submission" date="2019-09" db="EMBL/GenBank/DDBJ databases">
        <authorList>
            <person name="Mazur A."/>
        </authorList>
    </citation>
    <scope>NUCLEOTIDE SEQUENCE [LARGE SCALE GENOMIC DNA]</scope>
    <source>
        <strain evidence="3 4">3729k</strain>
    </source>
</reference>
<evidence type="ECO:0000313" key="4">
    <source>
        <dbReference type="Proteomes" id="UP000322165"/>
    </source>
</evidence>
<evidence type="ECO:0000256" key="2">
    <source>
        <dbReference type="SAM" id="SignalP"/>
    </source>
</evidence>
<sequence length="283" mass="32271">MKRLLAATAVLLLAGCATYSGGGHYHGAYHGHGDYYVGYDYADYDRVHWGFGYGYGVAPFWRLDRYRCGYWPYHYCHGYWRPYSGWHFSIGYWDPYYWGGYGWHGGYWYHRPPHYYWRPPPSARPAPPRRPPDVRTPRVFQREELESPRFQTERAKPAPRPPEQWRAPVPVQPAPAGPGKPQMRYPSLPRETGHVPAQRPVQRTPIRAAPEPAAWSGPRDLPSVRTPRPASPPRPVPAPRAAPAPAPRTAQPPPSRPAASPAAPVPRQEVRPASQFRSKDRED</sequence>
<dbReference type="RefSeq" id="WP_149861143.1">
    <property type="nucleotide sequence ID" value="NZ_VUOD01000008.1"/>
</dbReference>
<evidence type="ECO:0000313" key="3">
    <source>
        <dbReference type="EMBL" id="KAA2284281.1"/>
    </source>
</evidence>
<dbReference type="EMBL" id="VUOD01000008">
    <property type="protein sequence ID" value="KAA2284281.1"/>
    <property type="molecule type" value="Genomic_DNA"/>
</dbReference>
<feature type="compositionally biased region" description="Pro residues" evidence="1">
    <location>
        <begin position="229"/>
        <end position="256"/>
    </location>
</feature>
<accession>A0A5B2ZAV6</accession>
<feature type="region of interest" description="Disordered" evidence="1">
    <location>
        <begin position="122"/>
        <end position="283"/>
    </location>
</feature>